<dbReference type="GO" id="GO:0016829">
    <property type="term" value="F:lyase activity"/>
    <property type="evidence" value="ECO:0007669"/>
    <property type="project" value="UniProtKB-KW"/>
</dbReference>
<evidence type="ECO:0000256" key="3">
    <source>
        <dbReference type="ARBA" id="ARBA00022723"/>
    </source>
</evidence>
<feature type="binding site" evidence="6">
    <location>
        <position position="130"/>
    </location>
    <ligand>
        <name>Mg(2+)</name>
        <dbReference type="ChEBI" id="CHEBI:18420"/>
    </ligand>
</feature>
<reference evidence="8 9" key="1">
    <citation type="submission" date="2018-07" db="EMBL/GenBank/DDBJ databases">
        <title>Genomic Encyclopedia of Type Strains, Phase IV (KMG-IV): sequencing the most valuable type-strain genomes for metagenomic binning, comparative biology and taxonomic classification.</title>
        <authorList>
            <person name="Goeker M."/>
        </authorList>
    </citation>
    <scope>NUCLEOTIDE SEQUENCE [LARGE SCALE GENOMIC DNA]</scope>
    <source>
        <strain evidence="8 9">DSM 14364</strain>
    </source>
</reference>
<comment type="caution">
    <text evidence="8">The sequence shown here is derived from an EMBL/GenBank/DDBJ whole genome shotgun (WGS) entry which is preliminary data.</text>
</comment>
<keyword evidence="9" id="KW-1185">Reference proteome</keyword>
<dbReference type="Proteomes" id="UP000254925">
    <property type="component" value="Unassembled WGS sequence"/>
</dbReference>
<name>A0A370H754_9HYPH</name>
<feature type="binding site" evidence="6">
    <location>
        <position position="157"/>
    </location>
    <ligand>
        <name>Mg(2+)</name>
        <dbReference type="ChEBI" id="CHEBI:18420"/>
    </ligand>
</feature>
<dbReference type="GO" id="GO:0006107">
    <property type="term" value="P:oxaloacetate metabolic process"/>
    <property type="evidence" value="ECO:0007669"/>
    <property type="project" value="TreeGrafter"/>
</dbReference>
<evidence type="ECO:0000256" key="5">
    <source>
        <dbReference type="PIRSR" id="PIRSR015582-1"/>
    </source>
</evidence>
<keyword evidence="3 6" id="KW-0479">Metal-binding</keyword>
<dbReference type="InterPro" id="IPR005000">
    <property type="entry name" value="Aldolase/citrate-lyase_domain"/>
</dbReference>
<sequence>MQRPMRSKLFVPGSRPELFSKAAASAADALSFDLEDAVAADRKAEARAAVGSFLHSRSGSGGKIIVVRANGLSSGLFEDDLRAIVGPGLDVLNLPMVESGEEVREAARALASFETNAGVGRPIGILANIETPKGLRLAAEIATADPRVVGLQIGYADLFEPCGISRSDFQALSQVRLTVRLAAAEAGIPAYDGAFAVVAEPARFRQECEHARNLGFAGKSCIHPTQVPIANESFMPQPAEIEKARRILAAAEDAAEKGIGAFVVDGQMIDEPFLVSARAVIALADQFDPGHVGEGR</sequence>
<dbReference type="RefSeq" id="WP_245571851.1">
    <property type="nucleotide sequence ID" value="NZ_QQBB01000016.1"/>
</dbReference>
<evidence type="ECO:0000256" key="6">
    <source>
        <dbReference type="PIRSR" id="PIRSR015582-2"/>
    </source>
</evidence>
<keyword evidence="8" id="KW-0456">Lyase</keyword>
<dbReference type="GO" id="GO:0000287">
    <property type="term" value="F:magnesium ion binding"/>
    <property type="evidence" value="ECO:0007669"/>
    <property type="project" value="TreeGrafter"/>
</dbReference>
<proteinExistence type="inferred from homology"/>
<dbReference type="AlphaFoldDB" id="A0A370H754"/>
<feature type="binding site" evidence="5">
    <location>
        <position position="130"/>
    </location>
    <ligand>
        <name>substrate</name>
    </ligand>
</feature>
<feature type="domain" description="HpcH/HpaI aldolase/citrate lyase" evidence="7">
    <location>
        <begin position="6"/>
        <end position="224"/>
    </location>
</feature>
<evidence type="ECO:0000256" key="2">
    <source>
        <dbReference type="ARBA" id="ARBA00005568"/>
    </source>
</evidence>
<dbReference type="InterPro" id="IPR015813">
    <property type="entry name" value="Pyrv/PenolPyrv_kinase-like_dom"/>
</dbReference>
<dbReference type="SUPFAM" id="SSF51621">
    <property type="entry name" value="Phosphoenolpyruvate/pyruvate domain"/>
    <property type="match status" value="1"/>
</dbReference>
<dbReference type="PIRSF" id="PIRSF015582">
    <property type="entry name" value="Cit_lyase_B"/>
    <property type="match status" value="1"/>
</dbReference>
<evidence type="ECO:0000259" key="7">
    <source>
        <dbReference type="Pfam" id="PF03328"/>
    </source>
</evidence>
<comment type="cofactor">
    <cofactor evidence="1">
        <name>Mg(2+)</name>
        <dbReference type="ChEBI" id="CHEBI:18420"/>
    </cofactor>
</comment>
<evidence type="ECO:0000256" key="4">
    <source>
        <dbReference type="ARBA" id="ARBA00022842"/>
    </source>
</evidence>
<comment type="similarity">
    <text evidence="2">Belongs to the HpcH/HpaI aldolase family.</text>
</comment>
<dbReference type="PANTHER" id="PTHR32308">
    <property type="entry name" value="LYASE BETA SUBUNIT, PUTATIVE (AFU_ORTHOLOGUE AFUA_4G13030)-RELATED"/>
    <property type="match status" value="1"/>
</dbReference>
<evidence type="ECO:0000256" key="1">
    <source>
        <dbReference type="ARBA" id="ARBA00001946"/>
    </source>
</evidence>
<dbReference type="InterPro" id="IPR011206">
    <property type="entry name" value="Citrate_lyase_beta/mcl1/mcl2"/>
</dbReference>
<accession>A0A370H754</accession>
<dbReference type="InterPro" id="IPR040442">
    <property type="entry name" value="Pyrv_kinase-like_dom_sf"/>
</dbReference>
<dbReference type="EMBL" id="QQBB01000016">
    <property type="protein sequence ID" value="RDI52275.1"/>
    <property type="molecule type" value="Genomic_DNA"/>
</dbReference>
<evidence type="ECO:0000313" key="8">
    <source>
        <dbReference type="EMBL" id="RDI52275.1"/>
    </source>
</evidence>
<organism evidence="8 9">
    <name type="scientific">Microvirga subterranea</name>
    <dbReference type="NCBI Taxonomy" id="186651"/>
    <lineage>
        <taxon>Bacteria</taxon>
        <taxon>Pseudomonadati</taxon>
        <taxon>Pseudomonadota</taxon>
        <taxon>Alphaproteobacteria</taxon>
        <taxon>Hyphomicrobiales</taxon>
        <taxon>Methylobacteriaceae</taxon>
        <taxon>Microvirga</taxon>
    </lineage>
</organism>
<keyword evidence="4 6" id="KW-0460">Magnesium</keyword>
<dbReference type="Gene3D" id="3.20.20.60">
    <property type="entry name" value="Phosphoenolpyruvate-binding domains"/>
    <property type="match status" value="1"/>
</dbReference>
<protein>
    <submittedName>
        <fullName evidence="8">Citrate lyase subunit beta/citryl-CoA lyase</fullName>
    </submittedName>
</protein>
<dbReference type="PANTHER" id="PTHR32308:SF0">
    <property type="entry name" value="HPCH_HPAI ALDOLASE_CITRATE LYASE DOMAIN-CONTAINING PROTEIN"/>
    <property type="match status" value="1"/>
</dbReference>
<gene>
    <name evidence="8" type="ORF">DES45_11639</name>
</gene>
<evidence type="ECO:0000313" key="9">
    <source>
        <dbReference type="Proteomes" id="UP000254925"/>
    </source>
</evidence>
<dbReference type="Pfam" id="PF03328">
    <property type="entry name" value="HpcH_HpaI"/>
    <property type="match status" value="1"/>
</dbReference>
<feature type="binding site" evidence="5">
    <location>
        <position position="68"/>
    </location>
    <ligand>
        <name>substrate</name>
    </ligand>
</feature>